<gene>
    <name evidence="3" type="primary">Ervv2_1</name>
    <name evidence="3" type="ORF">SEMFRA_R12127</name>
</gene>
<dbReference type="Proteomes" id="UP000536381">
    <property type="component" value="Unassembled WGS sequence"/>
</dbReference>
<accession>A0A7L2IN64</accession>
<evidence type="ECO:0000313" key="3">
    <source>
        <dbReference type="EMBL" id="NXR11566.1"/>
    </source>
</evidence>
<keyword evidence="2" id="KW-0812">Transmembrane</keyword>
<organism evidence="3 4">
    <name type="scientific">Semnornis frantzii</name>
    <dbReference type="NCBI Taxonomy" id="91796"/>
    <lineage>
        <taxon>Eukaryota</taxon>
        <taxon>Metazoa</taxon>
        <taxon>Chordata</taxon>
        <taxon>Craniata</taxon>
        <taxon>Vertebrata</taxon>
        <taxon>Euteleostomi</taxon>
        <taxon>Archelosauria</taxon>
        <taxon>Archosauria</taxon>
        <taxon>Dinosauria</taxon>
        <taxon>Saurischia</taxon>
        <taxon>Theropoda</taxon>
        <taxon>Coelurosauria</taxon>
        <taxon>Aves</taxon>
        <taxon>Neognathae</taxon>
        <taxon>Neoaves</taxon>
        <taxon>Telluraves</taxon>
        <taxon>Coraciimorphae</taxon>
        <taxon>Piciformes</taxon>
        <taxon>Ramphastidae</taxon>
        <taxon>Semnornis</taxon>
    </lineage>
</organism>
<feature type="non-terminal residue" evidence="3">
    <location>
        <position position="1"/>
    </location>
</feature>
<dbReference type="OrthoDB" id="8949317at2759"/>
<feature type="transmembrane region" description="Helical" evidence="2">
    <location>
        <begin position="64"/>
        <end position="86"/>
    </location>
</feature>
<dbReference type="Gene3D" id="1.10.287.210">
    <property type="match status" value="1"/>
</dbReference>
<name>A0A7L2IN64_9PICI</name>
<comment type="caution">
    <text evidence="3">The sequence shown here is derived from an EMBL/GenBank/DDBJ whole genome shotgun (WGS) entry which is preliminary data.</text>
</comment>
<keyword evidence="4" id="KW-1185">Reference proteome</keyword>
<dbReference type="PANTHER" id="PTHR10424:SF73">
    <property type="entry name" value="ENDOGENOUS RETROVIRUS GROUP FC1 ENV POLYPROTEIN-RELATED"/>
    <property type="match status" value="1"/>
</dbReference>
<dbReference type="AlphaFoldDB" id="A0A7L2IN64"/>
<dbReference type="SUPFAM" id="SSF58069">
    <property type="entry name" value="Virus ectodomain"/>
    <property type="match status" value="1"/>
</dbReference>
<keyword evidence="2" id="KW-0472">Membrane</keyword>
<proteinExistence type="predicted"/>
<dbReference type="InterPro" id="IPR018154">
    <property type="entry name" value="TLV/ENV_coat_polyprotein"/>
</dbReference>
<evidence type="ECO:0000313" key="4">
    <source>
        <dbReference type="Proteomes" id="UP000536381"/>
    </source>
</evidence>
<protein>
    <submittedName>
        <fullName evidence="3">ERVV2 protein</fullName>
    </submittedName>
</protein>
<reference evidence="3 4" key="1">
    <citation type="submission" date="2019-09" db="EMBL/GenBank/DDBJ databases">
        <title>Bird 10,000 Genomes (B10K) Project - Family phase.</title>
        <authorList>
            <person name="Zhang G."/>
        </authorList>
    </citation>
    <scope>NUCLEOTIDE SEQUENCE [LARGE SCALE GENOMIC DNA]</scope>
    <source>
        <strain evidence="3">B10K-DU-001-42</strain>
        <tissue evidence="3">Muscle</tissue>
    </source>
</reference>
<sequence length="121" mass="13834">TAKEGGVCIVLNQSCCTYVDESKRVVSKLWEYSKTLHEVALGDTSFGFADIWHKLTSWLLNFGWLKQLFVLMIAVISLGVFVCVTLKCSRCCDKGTLDRYVNWKKHQLPQETESGKYFGTW</sequence>
<evidence type="ECO:0000256" key="2">
    <source>
        <dbReference type="SAM" id="Phobius"/>
    </source>
</evidence>
<keyword evidence="2" id="KW-1133">Transmembrane helix</keyword>
<evidence type="ECO:0000256" key="1">
    <source>
        <dbReference type="ARBA" id="ARBA00023157"/>
    </source>
</evidence>
<keyword evidence="1" id="KW-1015">Disulfide bond</keyword>
<dbReference type="PANTHER" id="PTHR10424">
    <property type="entry name" value="VIRAL ENVELOPE PROTEIN"/>
    <property type="match status" value="1"/>
</dbReference>
<feature type="non-terminal residue" evidence="3">
    <location>
        <position position="121"/>
    </location>
</feature>
<dbReference type="EMBL" id="VWYK01072798">
    <property type="protein sequence ID" value="NXR11566.1"/>
    <property type="molecule type" value="Genomic_DNA"/>
</dbReference>